<protein>
    <submittedName>
        <fullName evidence="1">DUF4238 domain-containing protein</fullName>
    </submittedName>
</protein>
<dbReference type="Proteomes" id="UP001176021">
    <property type="component" value="Unassembled WGS sequence"/>
</dbReference>
<comment type="caution">
    <text evidence="1">The sequence shown here is derived from an EMBL/GenBank/DDBJ whole genome shotgun (WGS) entry which is preliminary data.</text>
</comment>
<sequence>MIELEYQHIVPRTYFKPWENPNSNRKLNIVNKTTGEVKSKSSKREFGIKDFYTITIDNYYIFNEEDKKIAYKPLLEYDIEFENRKLNSIEDFHNNIGMFEEWLICDKDENKVSNNEVYQILESIRILDLEKNWNLKAENNWNTIIQKIVSSIKTKKPLTSVEYDFLYLFLASQKIRTEKFKDKLIIEPLNDVVTSVLNMPDDINERKQIEKEIDNMYDSIFKKIIRDFQEGNNDNKSVEAVNNYIEKFSMIFYYNDNKSFYTSDNPIIEDVEESLPSKYKGQIFPLTPHLIVIGYKGYKMDNQYQVQELSDDEVDKVNDLIINNAIEKYITD</sequence>
<gene>
    <name evidence="1" type="ORF">M8H41_03620</name>
</gene>
<reference evidence="1" key="1">
    <citation type="submission" date="2022-05" db="EMBL/GenBank/DDBJ databases">
        <title>Expanded diversity of anoxic marine methylotrophy in a Black Sea sulfate reducing microorganism.</title>
        <authorList>
            <person name="Fischer P.Q."/>
            <person name="Stams A.J.M."/>
            <person name="Villanueva L."/>
            <person name="Sousa D.Z."/>
        </authorList>
    </citation>
    <scope>NUCLEOTIDE SEQUENCE</scope>
    <source>
        <strain evidence="1">P130</strain>
    </source>
</reference>
<proteinExistence type="predicted"/>
<keyword evidence="2" id="KW-1185">Reference proteome</keyword>
<evidence type="ECO:0000313" key="2">
    <source>
        <dbReference type="Proteomes" id="UP001176021"/>
    </source>
</evidence>
<evidence type="ECO:0000313" key="1">
    <source>
        <dbReference type="EMBL" id="MDO0821949.1"/>
    </source>
</evidence>
<name>A0ABT8QKV3_9FIRM</name>
<accession>A0ABT8QKV3</accession>
<dbReference type="InterPro" id="IPR025332">
    <property type="entry name" value="DUF4238"/>
</dbReference>
<organism evidence="1 2">
    <name type="scientific">Desulfosporosinus nitroreducens</name>
    <dbReference type="NCBI Taxonomy" id="2018668"/>
    <lineage>
        <taxon>Bacteria</taxon>
        <taxon>Bacillati</taxon>
        <taxon>Bacillota</taxon>
        <taxon>Clostridia</taxon>
        <taxon>Eubacteriales</taxon>
        <taxon>Desulfitobacteriaceae</taxon>
        <taxon>Desulfosporosinus</taxon>
    </lineage>
</organism>
<dbReference type="EMBL" id="JAMJEV010000003">
    <property type="protein sequence ID" value="MDO0821949.1"/>
    <property type="molecule type" value="Genomic_DNA"/>
</dbReference>
<dbReference type="Pfam" id="PF14022">
    <property type="entry name" value="DUF4238"/>
    <property type="match status" value="1"/>
</dbReference>
<dbReference type="RefSeq" id="WP_301998173.1">
    <property type="nucleotide sequence ID" value="NZ_JAMJEV010000003.1"/>
</dbReference>